<dbReference type="EMBL" id="CAMAPF010000117">
    <property type="protein sequence ID" value="CAH9102686.1"/>
    <property type="molecule type" value="Genomic_DNA"/>
</dbReference>
<evidence type="ECO:0000313" key="1">
    <source>
        <dbReference type="EMBL" id="CAH9102686.1"/>
    </source>
</evidence>
<name>A0AAV0DP86_9ASTE</name>
<proteinExistence type="predicted"/>
<organism evidence="1 2">
    <name type="scientific">Cuscuta epithymum</name>
    <dbReference type="NCBI Taxonomy" id="186058"/>
    <lineage>
        <taxon>Eukaryota</taxon>
        <taxon>Viridiplantae</taxon>
        <taxon>Streptophyta</taxon>
        <taxon>Embryophyta</taxon>
        <taxon>Tracheophyta</taxon>
        <taxon>Spermatophyta</taxon>
        <taxon>Magnoliopsida</taxon>
        <taxon>eudicotyledons</taxon>
        <taxon>Gunneridae</taxon>
        <taxon>Pentapetalae</taxon>
        <taxon>asterids</taxon>
        <taxon>lamiids</taxon>
        <taxon>Solanales</taxon>
        <taxon>Convolvulaceae</taxon>
        <taxon>Cuscuteae</taxon>
        <taxon>Cuscuta</taxon>
        <taxon>Cuscuta subgen. Cuscuta</taxon>
    </lineage>
</organism>
<reference evidence="1" key="1">
    <citation type="submission" date="2022-07" db="EMBL/GenBank/DDBJ databases">
        <authorList>
            <person name="Macas J."/>
            <person name="Novak P."/>
            <person name="Neumann P."/>
        </authorList>
    </citation>
    <scope>NUCLEOTIDE SEQUENCE</scope>
</reference>
<protein>
    <submittedName>
        <fullName evidence="1">Uncharacterized protein</fullName>
    </submittedName>
</protein>
<keyword evidence="2" id="KW-1185">Reference proteome</keyword>
<gene>
    <name evidence="1" type="ORF">CEPIT_LOCUS16083</name>
</gene>
<sequence length="100" mass="11566">MLARSCGKRGELSPSNCVAVQFSGEGGVVRFRREGGVVRFRSERGAVRFHREGVAVQFHREGEFFLIVLSFDFPFQRRTRTLQRQSRNHHQQIHPSVKIL</sequence>
<accession>A0AAV0DP86</accession>
<dbReference type="AlphaFoldDB" id="A0AAV0DP86"/>
<evidence type="ECO:0000313" key="2">
    <source>
        <dbReference type="Proteomes" id="UP001152523"/>
    </source>
</evidence>
<dbReference type="Proteomes" id="UP001152523">
    <property type="component" value="Unassembled WGS sequence"/>
</dbReference>
<comment type="caution">
    <text evidence="1">The sequence shown here is derived from an EMBL/GenBank/DDBJ whole genome shotgun (WGS) entry which is preliminary data.</text>
</comment>